<dbReference type="STRING" id="797473.HMPREF9080_01502"/>
<gene>
    <name evidence="1" type="ORF">HMPREF9080_01502</name>
</gene>
<dbReference type="AlphaFoldDB" id="G9ZFF7"/>
<sequence>MPHEARTLSGNDAVSYRPTFSLLFPLFSGTWHHSRCRFCCIVFEKNATSTRGLA</sequence>
<reference evidence="1 2" key="1">
    <citation type="submission" date="2011-08" db="EMBL/GenBank/DDBJ databases">
        <authorList>
            <person name="Weinstock G."/>
            <person name="Sodergren E."/>
            <person name="Clifton S."/>
            <person name="Fulton L."/>
            <person name="Fulton B."/>
            <person name="Courtney L."/>
            <person name="Fronick C."/>
            <person name="Harrison M."/>
            <person name="Strong C."/>
            <person name="Farmer C."/>
            <person name="Delahaunty K."/>
            <person name="Markovic C."/>
            <person name="Hall O."/>
            <person name="Minx P."/>
            <person name="Tomlinson C."/>
            <person name="Mitreva M."/>
            <person name="Hou S."/>
            <person name="Chen J."/>
            <person name="Wollam A."/>
            <person name="Pepin K.H."/>
            <person name="Johnson M."/>
            <person name="Bhonagiri V."/>
            <person name="Zhang X."/>
            <person name="Suruliraj S."/>
            <person name="Warren W."/>
            <person name="Chinwalla A."/>
            <person name="Mardis E.R."/>
            <person name="Wilson R.K."/>
        </authorList>
    </citation>
    <scope>NUCLEOTIDE SEQUENCE [LARGE SCALE GENOMIC DNA]</scope>
    <source>
        <strain evidence="1 2">F0432</strain>
    </source>
</reference>
<dbReference type="EMBL" id="AGCM01000083">
    <property type="protein sequence ID" value="EHM53984.1"/>
    <property type="molecule type" value="Genomic_DNA"/>
</dbReference>
<name>G9ZFF7_9GAMM</name>
<comment type="caution">
    <text evidence="1">The sequence shown here is derived from an EMBL/GenBank/DDBJ whole genome shotgun (WGS) entry which is preliminary data.</text>
</comment>
<organism evidence="1 2">
    <name type="scientific">Cardiobacterium valvarum F0432</name>
    <dbReference type="NCBI Taxonomy" id="797473"/>
    <lineage>
        <taxon>Bacteria</taxon>
        <taxon>Pseudomonadati</taxon>
        <taxon>Pseudomonadota</taxon>
        <taxon>Gammaproteobacteria</taxon>
        <taxon>Cardiobacteriales</taxon>
        <taxon>Cardiobacteriaceae</taxon>
        <taxon>Cardiobacterium</taxon>
    </lineage>
</organism>
<evidence type="ECO:0000313" key="1">
    <source>
        <dbReference type="EMBL" id="EHM53984.1"/>
    </source>
</evidence>
<dbReference type="Proteomes" id="UP000004750">
    <property type="component" value="Unassembled WGS sequence"/>
</dbReference>
<proteinExistence type="predicted"/>
<accession>G9ZFF7</accession>
<protein>
    <submittedName>
        <fullName evidence="1">Uncharacterized protein</fullName>
    </submittedName>
</protein>
<evidence type="ECO:0000313" key="2">
    <source>
        <dbReference type="Proteomes" id="UP000004750"/>
    </source>
</evidence>
<dbReference type="HOGENOM" id="CLU_3041617_0_0_6"/>